<organism evidence="3 4">
    <name type="scientific">Heterodermia speciosa</name>
    <dbReference type="NCBI Taxonomy" id="116794"/>
    <lineage>
        <taxon>Eukaryota</taxon>
        <taxon>Fungi</taxon>
        <taxon>Dikarya</taxon>
        <taxon>Ascomycota</taxon>
        <taxon>Pezizomycotina</taxon>
        <taxon>Lecanoromycetes</taxon>
        <taxon>OSLEUM clade</taxon>
        <taxon>Lecanoromycetidae</taxon>
        <taxon>Caliciales</taxon>
        <taxon>Physciaceae</taxon>
        <taxon>Heterodermia</taxon>
    </lineage>
</organism>
<evidence type="ECO:0000313" key="4">
    <source>
        <dbReference type="Proteomes" id="UP000664521"/>
    </source>
</evidence>
<evidence type="ECO:0000256" key="2">
    <source>
        <dbReference type="SAM" id="SignalP"/>
    </source>
</evidence>
<reference evidence="3" key="1">
    <citation type="submission" date="2021-03" db="EMBL/GenBank/DDBJ databases">
        <authorList>
            <person name="Tagirdzhanova G."/>
        </authorList>
    </citation>
    <scope>NUCLEOTIDE SEQUENCE</scope>
</reference>
<evidence type="ECO:0000256" key="1">
    <source>
        <dbReference type="SAM" id="MobiDB-lite"/>
    </source>
</evidence>
<keyword evidence="2" id="KW-0732">Signal</keyword>
<sequence>MLSTATTTFLLALNLSFAAFAAIPRSPDSRNSRQSSSIADRALDSYPIPDSTPPTALTFTPLTTPHTFHPITFLLAIIEQLPTTCSTHPPTSPLSRITLFMFGDMTFVMKNYERSDASLTYGDVCTAMRGLGEYMSFHELFQEAKFSVTVGEQMVGFGQVVKRTIWEAEMGTGKNNGSSGGGGGGGGGGEDLEAAAVARRRGWVDGGVE</sequence>
<dbReference type="AlphaFoldDB" id="A0A8H3F0U7"/>
<protein>
    <submittedName>
        <fullName evidence="3">Uncharacterized protein</fullName>
    </submittedName>
</protein>
<name>A0A8H3F0U7_9LECA</name>
<keyword evidence="4" id="KW-1185">Reference proteome</keyword>
<feature type="chain" id="PRO_5034240044" evidence="2">
    <location>
        <begin position="22"/>
        <end position="209"/>
    </location>
</feature>
<dbReference type="Proteomes" id="UP000664521">
    <property type="component" value="Unassembled WGS sequence"/>
</dbReference>
<gene>
    <name evidence="3" type="ORF">HETSPECPRED_002503</name>
</gene>
<evidence type="ECO:0000313" key="3">
    <source>
        <dbReference type="EMBL" id="CAF9915483.1"/>
    </source>
</evidence>
<proteinExistence type="predicted"/>
<comment type="caution">
    <text evidence="3">The sequence shown here is derived from an EMBL/GenBank/DDBJ whole genome shotgun (WGS) entry which is preliminary data.</text>
</comment>
<feature type="signal peptide" evidence="2">
    <location>
        <begin position="1"/>
        <end position="21"/>
    </location>
</feature>
<feature type="compositionally biased region" description="Gly residues" evidence="1">
    <location>
        <begin position="178"/>
        <end position="189"/>
    </location>
</feature>
<accession>A0A8H3F0U7</accession>
<feature type="region of interest" description="Disordered" evidence="1">
    <location>
        <begin position="171"/>
        <end position="191"/>
    </location>
</feature>
<dbReference type="EMBL" id="CAJPDS010000016">
    <property type="protein sequence ID" value="CAF9915483.1"/>
    <property type="molecule type" value="Genomic_DNA"/>
</dbReference>